<evidence type="ECO:0000259" key="1">
    <source>
        <dbReference type="Pfam" id="PF13683"/>
    </source>
</evidence>
<dbReference type="EMBL" id="SJPV01000032">
    <property type="protein sequence ID" value="TWU28004.1"/>
    <property type="molecule type" value="Genomic_DNA"/>
</dbReference>
<gene>
    <name evidence="2" type="ORF">Poly41_69440</name>
</gene>
<dbReference type="SUPFAM" id="SSF53098">
    <property type="entry name" value="Ribonuclease H-like"/>
    <property type="match status" value="1"/>
</dbReference>
<evidence type="ECO:0000313" key="3">
    <source>
        <dbReference type="Proteomes" id="UP000319143"/>
    </source>
</evidence>
<dbReference type="Pfam" id="PF13683">
    <property type="entry name" value="rve_3"/>
    <property type="match status" value="1"/>
</dbReference>
<dbReference type="Gene3D" id="3.30.420.10">
    <property type="entry name" value="Ribonuclease H-like superfamily/Ribonuclease H"/>
    <property type="match status" value="1"/>
</dbReference>
<dbReference type="InterPro" id="IPR012337">
    <property type="entry name" value="RNaseH-like_sf"/>
</dbReference>
<dbReference type="GO" id="GO:0003676">
    <property type="term" value="F:nucleic acid binding"/>
    <property type="evidence" value="ECO:0007669"/>
    <property type="project" value="InterPro"/>
</dbReference>
<organism evidence="2 3">
    <name type="scientific">Novipirellula artificiosorum</name>
    <dbReference type="NCBI Taxonomy" id="2528016"/>
    <lineage>
        <taxon>Bacteria</taxon>
        <taxon>Pseudomonadati</taxon>
        <taxon>Planctomycetota</taxon>
        <taxon>Planctomycetia</taxon>
        <taxon>Pirellulales</taxon>
        <taxon>Pirellulaceae</taxon>
        <taxon>Novipirellula</taxon>
    </lineage>
</organism>
<comment type="caution">
    <text evidence="2">The sequence shown here is derived from an EMBL/GenBank/DDBJ whole genome shotgun (WGS) entry which is preliminary data.</text>
</comment>
<dbReference type="InterPro" id="IPR036397">
    <property type="entry name" value="RNaseH_sf"/>
</dbReference>
<dbReference type="GO" id="GO:0015074">
    <property type="term" value="P:DNA integration"/>
    <property type="evidence" value="ECO:0007669"/>
    <property type="project" value="InterPro"/>
</dbReference>
<keyword evidence="3" id="KW-1185">Reference proteome</keyword>
<evidence type="ECO:0000313" key="2">
    <source>
        <dbReference type="EMBL" id="TWU28004.1"/>
    </source>
</evidence>
<dbReference type="InterPro" id="IPR001584">
    <property type="entry name" value="Integrase_cat-core"/>
</dbReference>
<reference evidence="2 3" key="1">
    <citation type="submission" date="2019-02" db="EMBL/GenBank/DDBJ databases">
        <title>Deep-cultivation of Planctomycetes and their phenomic and genomic characterization uncovers novel biology.</title>
        <authorList>
            <person name="Wiegand S."/>
            <person name="Jogler M."/>
            <person name="Boedeker C."/>
            <person name="Pinto D."/>
            <person name="Vollmers J."/>
            <person name="Rivas-Marin E."/>
            <person name="Kohn T."/>
            <person name="Peeters S.H."/>
            <person name="Heuer A."/>
            <person name="Rast P."/>
            <person name="Oberbeckmann S."/>
            <person name="Bunk B."/>
            <person name="Jeske O."/>
            <person name="Meyerdierks A."/>
            <person name="Storesund J.E."/>
            <person name="Kallscheuer N."/>
            <person name="Luecker S."/>
            <person name="Lage O.M."/>
            <person name="Pohl T."/>
            <person name="Merkel B.J."/>
            <person name="Hornburger P."/>
            <person name="Mueller R.-W."/>
            <person name="Bruemmer F."/>
            <person name="Labrenz M."/>
            <person name="Spormann A.M."/>
            <person name="Op Den Camp H."/>
            <person name="Overmann J."/>
            <person name="Amann R."/>
            <person name="Jetten M.S.M."/>
            <person name="Mascher T."/>
            <person name="Medema M.H."/>
            <person name="Devos D.P."/>
            <person name="Kaster A.-K."/>
            <person name="Ovreas L."/>
            <person name="Rohde M."/>
            <person name="Galperin M.Y."/>
            <person name="Jogler C."/>
        </authorList>
    </citation>
    <scope>NUCLEOTIDE SEQUENCE [LARGE SCALE GENOMIC DNA]</scope>
    <source>
        <strain evidence="2 3">Poly41</strain>
    </source>
</reference>
<dbReference type="AlphaFoldDB" id="A0A5C6CWB7"/>
<dbReference type="OrthoDB" id="239066at2"/>
<dbReference type="Proteomes" id="UP000319143">
    <property type="component" value="Unassembled WGS sequence"/>
</dbReference>
<sequence>MRMEDEGLECTYMMRDRDKKYTDSFDGVFKSANCKIKKTPIRPPNPQAHIERVIQTIKHEVLNAFCVVSNAHLDHLLKETAIWNNTERCHSARGHLPPVRDGDPLATVKFRKEDVVCKDRLGGHVKSYSRLAA</sequence>
<protein>
    <recommendedName>
        <fullName evidence="1">Integrase catalytic domain-containing protein</fullName>
    </recommendedName>
</protein>
<proteinExistence type="predicted"/>
<dbReference type="RefSeq" id="WP_146531588.1">
    <property type="nucleotide sequence ID" value="NZ_SJPV01000032.1"/>
</dbReference>
<feature type="domain" description="Integrase catalytic" evidence="1">
    <location>
        <begin position="35"/>
        <end position="98"/>
    </location>
</feature>
<name>A0A5C6CWB7_9BACT</name>
<accession>A0A5C6CWB7</accession>